<keyword evidence="3" id="KW-1185">Reference proteome</keyword>
<reference evidence="2 3" key="1">
    <citation type="submission" date="2015-01" db="EMBL/GenBank/DDBJ databases">
        <title>Comparative genomics of non-oral Prevotella species.</title>
        <authorList>
            <person name="Accetto T."/>
            <person name="Nograsek B."/>
            <person name="Avgustin G."/>
        </authorList>
    </citation>
    <scope>NUCLEOTIDE SEQUENCE [LARGE SCALE GENOMIC DNA]</scope>
    <source>
        <strain evidence="2 3">P5-119</strain>
    </source>
</reference>
<dbReference type="RefSeq" id="WP_042519706.1">
    <property type="nucleotide sequence ID" value="NZ_JXQI01000012.1"/>
</dbReference>
<dbReference type="SMART" id="SM00327">
    <property type="entry name" value="VWA"/>
    <property type="match status" value="1"/>
</dbReference>
<accession>A0A0D0I459</accession>
<dbReference type="EMBL" id="JXQK01000067">
    <property type="protein sequence ID" value="KIP61320.1"/>
    <property type="molecule type" value="Genomic_DNA"/>
</dbReference>
<evidence type="ECO:0000259" key="1">
    <source>
        <dbReference type="PROSITE" id="PS50234"/>
    </source>
</evidence>
<dbReference type="Pfam" id="PF00092">
    <property type="entry name" value="VWA"/>
    <property type="match status" value="1"/>
</dbReference>
<dbReference type="AlphaFoldDB" id="A0A0D0I459"/>
<dbReference type="Gene3D" id="3.40.50.410">
    <property type="entry name" value="von Willebrand factor, type A domain"/>
    <property type="match status" value="1"/>
</dbReference>
<evidence type="ECO:0000313" key="3">
    <source>
        <dbReference type="Proteomes" id="UP000032046"/>
    </source>
</evidence>
<organism evidence="2 3">
    <name type="scientific">Prevotella pectinovora</name>
    <dbReference type="NCBI Taxonomy" id="1602169"/>
    <lineage>
        <taxon>Bacteria</taxon>
        <taxon>Pseudomonadati</taxon>
        <taxon>Bacteroidota</taxon>
        <taxon>Bacteroidia</taxon>
        <taxon>Bacteroidales</taxon>
        <taxon>Prevotellaceae</taxon>
        <taxon>Prevotella</taxon>
    </lineage>
</organism>
<comment type="caution">
    <text evidence="2">The sequence shown here is derived from an EMBL/GenBank/DDBJ whole genome shotgun (WGS) entry which is preliminary data.</text>
</comment>
<dbReference type="InterPro" id="IPR036465">
    <property type="entry name" value="vWFA_dom_sf"/>
</dbReference>
<gene>
    <name evidence="2" type="ORF">ST44_09610</name>
</gene>
<protein>
    <submittedName>
        <fullName evidence="2">Contig67, whole genome shotgun sequence</fullName>
    </submittedName>
</protein>
<name>A0A0D0I459_9BACT</name>
<dbReference type="Proteomes" id="UP000032046">
    <property type="component" value="Unassembled WGS sequence"/>
</dbReference>
<dbReference type="PROSITE" id="PS50234">
    <property type="entry name" value="VWFA"/>
    <property type="match status" value="1"/>
</dbReference>
<evidence type="ECO:0000313" key="2">
    <source>
        <dbReference type="EMBL" id="KIP61320.1"/>
    </source>
</evidence>
<dbReference type="SUPFAM" id="SSF53300">
    <property type="entry name" value="vWA-like"/>
    <property type="match status" value="1"/>
</dbReference>
<proteinExistence type="predicted"/>
<dbReference type="OrthoDB" id="9806395at2"/>
<sequence>MALTDYELTPAARRTLNLFLMIDVSGSMAGEKIAAVNDAVRNVIPIINGIGESNPDAEIKISAMTFSNTVEWLTPQPVTASGLTWNDQSASGMTCLGEACKELNRQLSHKTGFLKSASGSYAPVVILLSDGGPTDDFTAGMNALNNNAWFRHSTRIAIAIGNDADTNVLATFTGNPELVFRVHNIDALKTVIKVAVVTSSMVCSQSSSVSCGGTISSPANGSVATANAGTPIGSTPSKSQLTADAIAMELQGELGIDVGDDALMNELDIDEFD</sequence>
<dbReference type="InterPro" id="IPR002035">
    <property type="entry name" value="VWF_A"/>
</dbReference>
<feature type="domain" description="VWFA" evidence="1">
    <location>
        <begin position="17"/>
        <end position="201"/>
    </location>
</feature>